<dbReference type="Pfam" id="PF00578">
    <property type="entry name" value="AhpC-TSA"/>
    <property type="match status" value="1"/>
</dbReference>
<proteinExistence type="predicted"/>
<evidence type="ECO:0000313" key="4">
    <source>
        <dbReference type="EMBL" id="MEA5446053.1"/>
    </source>
</evidence>
<dbReference type="PANTHER" id="PTHR42852">
    <property type="entry name" value="THIOL:DISULFIDE INTERCHANGE PROTEIN DSBE"/>
    <property type="match status" value="1"/>
</dbReference>
<dbReference type="InterPro" id="IPR036249">
    <property type="entry name" value="Thioredoxin-like_sf"/>
</dbReference>
<dbReference type="PROSITE" id="PS51352">
    <property type="entry name" value="THIOREDOXIN_2"/>
    <property type="match status" value="1"/>
</dbReference>
<reference evidence="4 5" key="1">
    <citation type="submission" date="2023-12" db="EMBL/GenBank/DDBJ databases">
        <title>Whole-genome sequencing of halo(alkali)philic microorganisms from hypersaline lakes.</title>
        <authorList>
            <person name="Sorokin D.Y."/>
            <person name="Merkel A.Y."/>
            <person name="Messina E."/>
            <person name="Yakimov M."/>
        </authorList>
    </citation>
    <scope>NUCLEOTIDE SEQUENCE [LARGE SCALE GENOMIC DNA]</scope>
    <source>
        <strain evidence="4 5">AB-CW1</strain>
    </source>
</reference>
<dbReference type="AlphaFoldDB" id="A0AAP6MKP0"/>
<sequence length="188" mass="20537">MRDTALPLLIGLMIGAGILGFGAYHWFTAGNNEAPPEAPPERGLAEELPSFSMPDPEGNERHVDEWEGDILVINFWGTWCAPCREEVPLLVELQENYADQGVTVLGIALDEAEPVIRFAEDYGINYPLMVGENETLEVLEAFGSSTLGLPHTFVVDRNGKIVNFHLGLIVDEDVPPLLAPALEGQNAE</sequence>
<keyword evidence="2" id="KW-0472">Membrane</keyword>
<protein>
    <submittedName>
        <fullName evidence="4">TlpA disulfide reductase family protein</fullName>
    </submittedName>
</protein>
<dbReference type="InterPro" id="IPR017937">
    <property type="entry name" value="Thioredoxin_CS"/>
</dbReference>
<dbReference type="Proteomes" id="UP001302316">
    <property type="component" value="Unassembled WGS sequence"/>
</dbReference>
<keyword evidence="2" id="KW-1133">Transmembrane helix</keyword>
<feature type="domain" description="Thioredoxin" evidence="3">
    <location>
        <begin position="42"/>
        <end position="187"/>
    </location>
</feature>
<feature type="transmembrane region" description="Helical" evidence="2">
    <location>
        <begin position="7"/>
        <end position="27"/>
    </location>
</feature>
<comment type="caution">
    <text evidence="4">The sequence shown here is derived from an EMBL/GenBank/DDBJ whole genome shotgun (WGS) entry which is preliminary data.</text>
</comment>
<dbReference type="GO" id="GO:0015036">
    <property type="term" value="F:disulfide oxidoreductase activity"/>
    <property type="evidence" value="ECO:0007669"/>
    <property type="project" value="UniProtKB-ARBA"/>
</dbReference>
<evidence type="ECO:0000256" key="1">
    <source>
        <dbReference type="ARBA" id="ARBA00023284"/>
    </source>
</evidence>
<dbReference type="SUPFAM" id="SSF52833">
    <property type="entry name" value="Thioredoxin-like"/>
    <property type="match status" value="1"/>
</dbReference>
<name>A0AAP6MKP0_9GAMM</name>
<evidence type="ECO:0000313" key="5">
    <source>
        <dbReference type="Proteomes" id="UP001302316"/>
    </source>
</evidence>
<evidence type="ECO:0000256" key="2">
    <source>
        <dbReference type="SAM" id="Phobius"/>
    </source>
</evidence>
<dbReference type="PROSITE" id="PS00194">
    <property type="entry name" value="THIOREDOXIN_1"/>
    <property type="match status" value="1"/>
</dbReference>
<keyword evidence="1" id="KW-0676">Redox-active center</keyword>
<evidence type="ECO:0000259" key="3">
    <source>
        <dbReference type="PROSITE" id="PS51352"/>
    </source>
</evidence>
<dbReference type="InterPro" id="IPR000866">
    <property type="entry name" value="AhpC/TSA"/>
</dbReference>
<dbReference type="RefSeq" id="WP_346052012.1">
    <property type="nucleotide sequence ID" value="NZ_JAYGII010000019.1"/>
</dbReference>
<keyword evidence="5" id="KW-1185">Reference proteome</keyword>
<dbReference type="CDD" id="cd02966">
    <property type="entry name" value="TlpA_like_family"/>
    <property type="match status" value="1"/>
</dbReference>
<organism evidence="4 5">
    <name type="scientific">Natronospira elongata</name>
    <dbReference type="NCBI Taxonomy" id="3110268"/>
    <lineage>
        <taxon>Bacteria</taxon>
        <taxon>Pseudomonadati</taxon>
        <taxon>Pseudomonadota</taxon>
        <taxon>Gammaproteobacteria</taxon>
        <taxon>Natronospirales</taxon>
        <taxon>Natronospiraceae</taxon>
        <taxon>Natronospira</taxon>
    </lineage>
</organism>
<gene>
    <name evidence="4" type="ORF">VCB98_09500</name>
</gene>
<dbReference type="EMBL" id="JAYGII010000019">
    <property type="protein sequence ID" value="MEA5446053.1"/>
    <property type="molecule type" value="Genomic_DNA"/>
</dbReference>
<dbReference type="Gene3D" id="3.40.30.10">
    <property type="entry name" value="Glutaredoxin"/>
    <property type="match status" value="1"/>
</dbReference>
<dbReference type="PANTHER" id="PTHR42852:SF17">
    <property type="entry name" value="THIOREDOXIN-LIKE PROTEIN HI_1115"/>
    <property type="match status" value="1"/>
</dbReference>
<dbReference type="GO" id="GO:0016209">
    <property type="term" value="F:antioxidant activity"/>
    <property type="evidence" value="ECO:0007669"/>
    <property type="project" value="InterPro"/>
</dbReference>
<dbReference type="InterPro" id="IPR013766">
    <property type="entry name" value="Thioredoxin_domain"/>
</dbReference>
<accession>A0AAP6MKP0</accession>
<keyword evidence="2" id="KW-0812">Transmembrane</keyword>
<dbReference type="InterPro" id="IPR050553">
    <property type="entry name" value="Thioredoxin_ResA/DsbE_sf"/>
</dbReference>